<dbReference type="STRING" id="27349.A0A0L6VBS7"/>
<feature type="compositionally biased region" description="Low complexity" evidence="4">
    <location>
        <begin position="47"/>
        <end position="60"/>
    </location>
</feature>
<dbReference type="PANTHER" id="PTHR11709:SF511">
    <property type="entry name" value="LACCASE"/>
    <property type="match status" value="1"/>
</dbReference>
<feature type="compositionally biased region" description="Basic and acidic residues" evidence="4">
    <location>
        <begin position="744"/>
        <end position="764"/>
    </location>
</feature>
<feature type="compositionally biased region" description="Polar residues" evidence="4">
    <location>
        <begin position="727"/>
        <end position="736"/>
    </location>
</feature>
<dbReference type="InterPro" id="IPR008972">
    <property type="entry name" value="Cupredoxin"/>
</dbReference>
<dbReference type="GO" id="GO:0016491">
    <property type="term" value="F:oxidoreductase activity"/>
    <property type="evidence" value="ECO:0007669"/>
    <property type="project" value="InterPro"/>
</dbReference>
<evidence type="ECO:0000259" key="6">
    <source>
        <dbReference type="Pfam" id="PF00394"/>
    </source>
</evidence>
<accession>A0A0L6VBS7</accession>
<sequence length="912" mass="99293">MPLPKIPSFGSNFADSFKGRETSQSHSRDTSQAGRFPYISRGNQQASSSHTSESESFPSSYHERSYASELTPHQRSDQSYGQSFTISSRLKRAFLAPTKFQIAIGSIILIIVVASLVIGLVLGLRNISLQDKLRNRINTIPVRIPNFNESVIGHIKGEPPQKREFFFVIDERLGSPDGVEKAMIVANGQYPGPIIEVNQGDEVVVNVKNNLAQPTSIHWQGLFQSGTNYFDGIAGVTECGIPGCTNFFVLEPAGEQMSYKLHPGSFTGTTFWKAGYGTQAAEGLTGGLVVHPTHSNTTSIYDEEIMVHLSDLYHENSKALTEKYISVSFLCVASRGRAEGVGGKVGNEPVPDSGTINGVGQYPHRPNGEIIFPEYHKVVVEKSRRFVRRVSSESLTLCQPLYRLRLVNAGSMAPILFSIDSHNLTVIEADGVEVEPVTFGGGIQIEVGQRYSVVLHAEHEHHEQFWMRATLVTDQFKYDNPEAVHEILGILAYGEGTEGVPHSQDHAEKIDILDSSRLRPLVPVAPPPATHLFISHYLMEYFLSTSCLLTISPTLCSLSIDRSVGMFNSTTWVPLLPSSSLLANLGDGKDGASVPSPYQFMLSADKPEVIDMIINNLSGGTSTFSLSGHRPWIIGSGIGSYLGDSSQTLTASPNMTVSTSTGASMGSSPNITLNNSTSNGPLNASNSNDPHANATASAPSGSSSSAPPEPQTSHPGSPPPSQTTTSNDQGTSQPNDGSHPGQENPKKSPEEKKQDDGLSSDHAKSYQRPTNYYAAATASANSRGVSMHQLEVHEPYKGAYPDYWGKHTSGKYGSKKGWSYPTKRSNRMNFRRQLPKAGNEVVIQRDTFTIPKDGWVKIRFVTDNPGMWLLADQNQWHLAAGGAMQILSRKAEWPKVPDEVQKFCSSPEKLMS</sequence>
<keyword evidence="10" id="KW-1185">Reference proteome</keyword>
<dbReference type="InterPro" id="IPR001117">
    <property type="entry name" value="Cu-oxidase_2nd"/>
</dbReference>
<dbReference type="InterPro" id="IPR011706">
    <property type="entry name" value="Cu-oxidase_C"/>
</dbReference>
<comment type="caution">
    <text evidence="9">The sequence shown here is derived from an EMBL/GenBank/DDBJ whole genome shotgun (WGS) entry which is preliminary data.</text>
</comment>
<feature type="compositionally biased region" description="Basic and acidic residues" evidence="4">
    <location>
        <begin position="17"/>
        <end position="29"/>
    </location>
</feature>
<evidence type="ECO:0000256" key="1">
    <source>
        <dbReference type="ARBA" id="ARBA00010609"/>
    </source>
</evidence>
<keyword evidence="5" id="KW-0472">Membrane</keyword>
<name>A0A0L6VBS7_9BASI</name>
<dbReference type="OrthoDB" id="2121828at2759"/>
<evidence type="ECO:0000256" key="2">
    <source>
        <dbReference type="ARBA" id="ARBA00023008"/>
    </source>
</evidence>
<dbReference type="Pfam" id="PF07731">
    <property type="entry name" value="Cu-oxidase_2"/>
    <property type="match status" value="1"/>
</dbReference>
<evidence type="ECO:0000259" key="8">
    <source>
        <dbReference type="Pfam" id="PF07732"/>
    </source>
</evidence>
<evidence type="ECO:0000256" key="3">
    <source>
        <dbReference type="ARBA" id="ARBA00023180"/>
    </source>
</evidence>
<evidence type="ECO:0000313" key="10">
    <source>
        <dbReference type="Proteomes" id="UP000037035"/>
    </source>
</evidence>
<feature type="region of interest" description="Disordered" evidence="4">
    <location>
        <begin position="1"/>
        <end position="81"/>
    </location>
</feature>
<proteinExistence type="inferred from homology"/>
<keyword evidence="5" id="KW-0812">Transmembrane</keyword>
<dbReference type="Gene3D" id="2.60.40.420">
    <property type="entry name" value="Cupredoxins - blue copper proteins"/>
    <property type="match status" value="4"/>
</dbReference>
<dbReference type="PANTHER" id="PTHR11709">
    <property type="entry name" value="MULTI-COPPER OXIDASE"/>
    <property type="match status" value="1"/>
</dbReference>
<evidence type="ECO:0000256" key="5">
    <source>
        <dbReference type="SAM" id="Phobius"/>
    </source>
</evidence>
<dbReference type="InterPro" id="IPR011707">
    <property type="entry name" value="Cu-oxidase-like_N"/>
</dbReference>
<keyword evidence="5" id="KW-1133">Transmembrane helix</keyword>
<feature type="domain" description="Plastocyanin-like" evidence="6">
    <location>
        <begin position="304"/>
        <end position="479"/>
    </location>
</feature>
<dbReference type="SUPFAM" id="SSF49503">
    <property type="entry name" value="Cupredoxins"/>
    <property type="match status" value="3"/>
</dbReference>
<protein>
    <recommendedName>
        <fullName evidence="11">Plastocyanin-like domain-containing protein</fullName>
    </recommendedName>
</protein>
<feature type="transmembrane region" description="Helical" evidence="5">
    <location>
        <begin position="100"/>
        <end position="124"/>
    </location>
</feature>
<evidence type="ECO:0000256" key="4">
    <source>
        <dbReference type="SAM" id="MobiDB-lite"/>
    </source>
</evidence>
<feature type="compositionally biased region" description="Low complexity" evidence="4">
    <location>
        <begin position="694"/>
        <end position="715"/>
    </location>
</feature>
<feature type="compositionally biased region" description="Basic and acidic residues" evidence="4">
    <location>
        <begin position="61"/>
        <end position="76"/>
    </location>
</feature>
<dbReference type="Proteomes" id="UP000037035">
    <property type="component" value="Unassembled WGS sequence"/>
</dbReference>
<reference evidence="9 10" key="1">
    <citation type="submission" date="2015-08" db="EMBL/GenBank/DDBJ databases">
        <title>Next Generation Sequencing and Analysis of the Genome of Puccinia sorghi L Schw, the Causal Agent of Maize Common Rust.</title>
        <authorList>
            <person name="Rochi L."/>
            <person name="Burguener G."/>
            <person name="Darino M."/>
            <person name="Turjanski A."/>
            <person name="Kreff E."/>
            <person name="Dieguez M.J."/>
            <person name="Sacco F."/>
        </authorList>
    </citation>
    <scope>NUCLEOTIDE SEQUENCE [LARGE SCALE GENOMIC DNA]</scope>
    <source>
        <strain evidence="9 10">RO10H11247</strain>
    </source>
</reference>
<keyword evidence="3" id="KW-0325">Glycoprotein</keyword>
<dbReference type="Pfam" id="PF00394">
    <property type="entry name" value="Cu-oxidase"/>
    <property type="match status" value="1"/>
</dbReference>
<evidence type="ECO:0000313" key="9">
    <source>
        <dbReference type="EMBL" id="KNZ58169.1"/>
    </source>
</evidence>
<feature type="compositionally biased region" description="Polar residues" evidence="4">
    <location>
        <begin position="652"/>
        <end position="690"/>
    </location>
</feature>
<evidence type="ECO:0008006" key="11">
    <source>
        <dbReference type="Google" id="ProtNLM"/>
    </source>
</evidence>
<comment type="similarity">
    <text evidence="1">Belongs to the multicopper oxidase family.</text>
</comment>
<dbReference type="Pfam" id="PF07732">
    <property type="entry name" value="Cu-oxidase_3"/>
    <property type="match status" value="1"/>
</dbReference>
<keyword evidence="2" id="KW-0186">Copper</keyword>
<dbReference type="VEuPathDB" id="FungiDB:VP01_1983g1"/>
<dbReference type="GO" id="GO:0005507">
    <property type="term" value="F:copper ion binding"/>
    <property type="evidence" value="ECO:0007669"/>
    <property type="project" value="InterPro"/>
</dbReference>
<dbReference type="EMBL" id="LAVV01006818">
    <property type="protein sequence ID" value="KNZ58169.1"/>
    <property type="molecule type" value="Genomic_DNA"/>
</dbReference>
<dbReference type="AlphaFoldDB" id="A0A0L6VBS7"/>
<feature type="domain" description="Plastocyanin-like" evidence="8">
    <location>
        <begin position="176"/>
        <end position="293"/>
    </location>
</feature>
<feature type="domain" description="Plastocyanin-like" evidence="7">
    <location>
        <begin position="840"/>
        <end position="890"/>
    </location>
</feature>
<dbReference type="InterPro" id="IPR045087">
    <property type="entry name" value="Cu-oxidase_fam"/>
</dbReference>
<organism evidence="9 10">
    <name type="scientific">Puccinia sorghi</name>
    <dbReference type="NCBI Taxonomy" id="27349"/>
    <lineage>
        <taxon>Eukaryota</taxon>
        <taxon>Fungi</taxon>
        <taxon>Dikarya</taxon>
        <taxon>Basidiomycota</taxon>
        <taxon>Pucciniomycotina</taxon>
        <taxon>Pucciniomycetes</taxon>
        <taxon>Pucciniales</taxon>
        <taxon>Pucciniaceae</taxon>
        <taxon>Puccinia</taxon>
    </lineage>
</organism>
<feature type="region of interest" description="Disordered" evidence="4">
    <location>
        <begin position="652"/>
        <end position="767"/>
    </location>
</feature>
<evidence type="ECO:0000259" key="7">
    <source>
        <dbReference type="Pfam" id="PF07731"/>
    </source>
</evidence>
<gene>
    <name evidence="9" type="ORF">VP01_1983g1</name>
</gene>